<gene>
    <name evidence="2" type="ORF">F2P81_005621</name>
</gene>
<accession>A0A6A4TB19</accession>
<dbReference type="AlphaFoldDB" id="A0A6A4TB19"/>
<proteinExistence type="predicted"/>
<protein>
    <submittedName>
        <fullName evidence="2">Uncharacterized protein</fullName>
    </submittedName>
</protein>
<feature type="region of interest" description="Disordered" evidence="1">
    <location>
        <begin position="37"/>
        <end position="87"/>
    </location>
</feature>
<evidence type="ECO:0000313" key="3">
    <source>
        <dbReference type="Proteomes" id="UP000438429"/>
    </source>
</evidence>
<dbReference type="Proteomes" id="UP000438429">
    <property type="component" value="Unassembled WGS sequence"/>
</dbReference>
<organism evidence="2 3">
    <name type="scientific">Scophthalmus maximus</name>
    <name type="common">Turbot</name>
    <name type="synonym">Psetta maxima</name>
    <dbReference type="NCBI Taxonomy" id="52904"/>
    <lineage>
        <taxon>Eukaryota</taxon>
        <taxon>Metazoa</taxon>
        <taxon>Chordata</taxon>
        <taxon>Craniata</taxon>
        <taxon>Vertebrata</taxon>
        <taxon>Euteleostomi</taxon>
        <taxon>Actinopterygii</taxon>
        <taxon>Neopterygii</taxon>
        <taxon>Teleostei</taxon>
        <taxon>Neoteleostei</taxon>
        <taxon>Acanthomorphata</taxon>
        <taxon>Carangaria</taxon>
        <taxon>Pleuronectiformes</taxon>
        <taxon>Pleuronectoidei</taxon>
        <taxon>Scophthalmidae</taxon>
        <taxon>Scophthalmus</taxon>
    </lineage>
</organism>
<name>A0A6A4TB19_SCOMX</name>
<feature type="compositionally biased region" description="Basic residues" evidence="1">
    <location>
        <begin position="53"/>
        <end position="73"/>
    </location>
</feature>
<dbReference type="PROSITE" id="PS51257">
    <property type="entry name" value="PROKAR_LIPOPROTEIN"/>
    <property type="match status" value="1"/>
</dbReference>
<reference evidence="2 3" key="1">
    <citation type="submission" date="2019-06" db="EMBL/GenBank/DDBJ databases">
        <title>Draft genomes of female and male turbot (Scophthalmus maximus).</title>
        <authorList>
            <person name="Xu H."/>
            <person name="Xu X.-W."/>
            <person name="Shao C."/>
            <person name="Chen S."/>
        </authorList>
    </citation>
    <scope>NUCLEOTIDE SEQUENCE [LARGE SCALE GENOMIC DNA]</scope>
    <source>
        <strain evidence="2">Ysfricsl-2016a</strain>
        <tissue evidence="2">Blood</tissue>
    </source>
</reference>
<sequence length="87" mass="9848">MKCEEMDVCVVVYGSGSCGSAGEACDSQWAGRGLVRTRARGEESPENSYVNSHRTRSQSRTMSRHLARRRRRSPNSTTRHHGEMFKM</sequence>
<evidence type="ECO:0000313" key="2">
    <source>
        <dbReference type="EMBL" id="KAF0042089.1"/>
    </source>
</evidence>
<comment type="caution">
    <text evidence="2">The sequence shown here is derived from an EMBL/GenBank/DDBJ whole genome shotgun (WGS) entry which is preliminary data.</text>
</comment>
<evidence type="ECO:0000256" key="1">
    <source>
        <dbReference type="SAM" id="MobiDB-lite"/>
    </source>
</evidence>
<dbReference type="EMBL" id="VEVO01000005">
    <property type="protein sequence ID" value="KAF0042089.1"/>
    <property type="molecule type" value="Genomic_DNA"/>
</dbReference>